<reference evidence="1 2" key="1">
    <citation type="journal article" date="2020" name="Genomics">
        <title>Complete, high-quality genomes from long-read metagenomic sequencing of two wolf lichen thalli reveals enigmatic genome architecture.</title>
        <authorList>
            <person name="McKenzie S.K."/>
            <person name="Walston R.F."/>
            <person name="Allen J.L."/>
        </authorList>
    </citation>
    <scope>NUCLEOTIDE SEQUENCE [LARGE SCALE GENOMIC DNA]</scope>
    <source>
        <strain evidence="1">WasteWater2</strain>
    </source>
</reference>
<dbReference type="AlphaFoldDB" id="A0A8H6L0D5"/>
<proteinExistence type="predicted"/>
<organism evidence="1 2">
    <name type="scientific">Letharia columbiana</name>
    <dbReference type="NCBI Taxonomy" id="112416"/>
    <lineage>
        <taxon>Eukaryota</taxon>
        <taxon>Fungi</taxon>
        <taxon>Dikarya</taxon>
        <taxon>Ascomycota</taxon>
        <taxon>Pezizomycotina</taxon>
        <taxon>Lecanoromycetes</taxon>
        <taxon>OSLEUM clade</taxon>
        <taxon>Lecanoromycetidae</taxon>
        <taxon>Lecanorales</taxon>
        <taxon>Lecanorineae</taxon>
        <taxon>Parmeliaceae</taxon>
        <taxon>Letharia</taxon>
    </lineage>
</organism>
<evidence type="ECO:0000313" key="1">
    <source>
        <dbReference type="EMBL" id="KAF6230792.1"/>
    </source>
</evidence>
<dbReference type="EMBL" id="JACCJC010000064">
    <property type="protein sequence ID" value="KAF6230792.1"/>
    <property type="molecule type" value="Genomic_DNA"/>
</dbReference>
<keyword evidence="2" id="KW-1185">Reference proteome</keyword>
<dbReference type="RefSeq" id="XP_037160225.1">
    <property type="nucleotide sequence ID" value="XM_037312793.1"/>
</dbReference>
<sequence>MKEKLMGFHVDSEFLPFLFSFGDEPHLAESGAINVATKSLGAYALDAKNQYTVTETNKGMEILTRKTNFLTEKTADFAEKSTTDNTVIKWITIVSLFYLPGSFVTVRSGLGTLIWIMTDCCRAYLD</sequence>
<evidence type="ECO:0000313" key="2">
    <source>
        <dbReference type="Proteomes" id="UP000578531"/>
    </source>
</evidence>
<name>A0A8H6L0D5_9LECA</name>
<dbReference type="OrthoDB" id="5396681at2759"/>
<comment type="caution">
    <text evidence="1">The sequence shown here is derived from an EMBL/GenBank/DDBJ whole genome shotgun (WGS) entry which is preliminary data.</text>
</comment>
<gene>
    <name evidence="1" type="ORF">HO173_010908</name>
</gene>
<dbReference type="Proteomes" id="UP000578531">
    <property type="component" value="Unassembled WGS sequence"/>
</dbReference>
<accession>A0A8H6L0D5</accession>
<dbReference type="GeneID" id="59292554"/>
<protein>
    <submittedName>
        <fullName evidence="1">Uncharacterized protein</fullName>
    </submittedName>
</protein>